<organism evidence="2">
    <name type="scientific">Drosophila simulans</name>
    <name type="common">Fruit fly</name>
    <dbReference type="NCBI Taxonomy" id="7240"/>
    <lineage>
        <taxon>Eukaryota</taxon>
        <taxon>Metazoa</taxon>
        <taxon>Ecdysozoa</taxon>
        <taxon>Arthropoda</taxon>
        <taxon>Hexapoda</taxon>
        <taxon>Insecta</taxon>
        <taxon>Pterygota</taxon>
        <taxon>Neoptera</taxon>
        <taxon>Endopterygota</taxon>
        <taxon>Diptera</taxon>
        <taxon>Brachycera</taxon>
        <taxon>Muscomorpha</taxon>
        <taxon>Ephydroidea</taxon>
        <taxon>Drosophilidae</taxon>
        <taxon>Drosophila</taxon>
        <taxon>Sophophora</taxon>
    </lineage>
</organism>
<dbReference type="AlphaFoldDB" id="A0A0J9RPI9"/>
<reference evidence="2" key="2">
    <citation type="submission" date="2014-06" db="EMBL/GenBank/DDBJ databases">
        <authorList>
            <person name="Hu T."/>
            <person name="Eisen M.B."/>
            <person name="Thornton K.R."/>
            <person name="Andolfatto P."/>
        </authorList>
    </citation>
    <scope>NUCLEOTIDE SEQUENCE</scope>
    <source>
        <strain evidence="2">W501</strain>
    </source>
</reference>
<feature type="signal peptide" evidence="1">
    <location>
        <begin position="1"/>
        <end position="22"/>
    </location>
</feature>
<dbReference type="Proteomes" id="UP000035880">
    <property type="component" value="Chromosome 3L"/>
</dbReference>
<dbReference type="EMBL" id="CM002912">
    <property type="protein sequence ID" value="KMY97637.1"/>
    <property type="molecule type" value="Genomic_DNA"/>
</dbReference>
<feature type="chain" id="PRO_5005321591" evidence="1">
    <location>
        <begin position="23"/>
        <end position="57"/>
    </location>
</feature>
<proteinExistence type="predicted"/>
<evidence type="ECO:0000256" key="1">
    <source>
        <dbReference type="SAM" id="SignalP"/>
    </source>
</evidence>
<evidence type="ECO:0000313" key="2">
    <source>
        <dbReference type="EMBL" id="KMY97637.1"/>
    </source>
</evidence>
<name>A0A0J9RPI9_DROSI</name>
<keyword evidence="1" id="KW-0732">Signal</keyword>
<gene>
    <name evidence="2" type="primary">Dsim\GD29392</name>
    <name evidence="2" type="ORF">Dsimw501_GD29392</name>
</gene>
<reference evidence="2" key="3">
    <citation type="submission" date="2015-04" db="EMBL/GenBank/DDBJ databases">
        <authorList>
            <consortium name="FlyBase"/>
        </authorList>
    </citation>
    <scope>NUCLEOTIDE SEQUENCE</scope>
    <source>
        <strain evidence="2">W501</strain>
    </source>
</reference>
<accession>A0A0J9RPI9</accession>
<dbReference type="KEGG" id="dsi:Dsimw501_GD29392"/>
<protein>
    <submittedName>
        <fullName evidence="2">Uncharacterized protein</fullName>
    </submittedName>
</protein>
<reference evidence="2" key="1">
    <citation type="journal article" date="2013" name="Genome Res.">
        <title>A second-generation assembly of the Drosophila simulans genome provides new insights into patterns of lineage-specific divergence.</title>
        <authorList>
            <person name="Hu T.T."/>
            <person name="Eisen M.B."/>
            <person name="Thornton K.R."/>
            <person name="Andolfatto P."/>
        </authorList>
    </citation>
    <scope>NUCLEOTIDE SEQUENCE [LARGE SCALE GENOMIC DNA]</scope>
    <source>
        <strain evidence="2">W501</strain>
    </source>
</reference>
<sequence>MSYGRKTALHLIMCDLLTPAAGHLENWPHVMRQPIALMPWGDYRTGDNLMGTTWIWS</sequence>
<dbReference type="Bgee" id="FBgn0270682">
    <property type="expression patterns" value="Expressed in female reproductive system and 3 other cell types or tissues"/>
</dbReference>